<name>A0ABT9W6A0_9BACL</name>
<reference evidence="1 2" key="1">
    <citation type="submission" date="2023-07" db="EMBL/GenBank/DDBJ databases">
        <title>Sorghum-associated microbial communities from plants grown in Nebraska, USA.</title>
        <authorList>
            <person name="Schachtman D."/>
        </authorList>
    </citation>
    <scope>NUCLEOTIDE SEQUENCE [LARGE SCALE GENOMIC DNA]</scope>
    <source>
        <strain evidence="1 2">DS1314</strain>
    </source>
</reference>
<sequence length="69" mass="7819">MRGVKLEDGRHVMALTTDDIRRNIAKERNINVDNIEYDGGTYYLCVRGGIGDVSVTLMRYPLAKYVKSP</sequence>
<organism evidence="1 2">
    <name type="scientific">Paenibacillus tundrae</name>
    <dbReference type="NCBI Taxonomy" id="528187"/>
    <lineage>
        <taxon>Bacteria</taxon>
        <taxon>Bacillati</taxon>
        <taxon>Bacillota</taxon>
        <taxon>Bacilli</taxon>
        <taxon>Bacillales</taxon>
        <taxon>Paenibacillaceae</taxon>
        <taxon>Paenibacillus</taxon>
    </lineage>
</organism>
<dbReference type="RefSeq" id="WP_307212041.1">
    <property type="nucleotide sequence ID" value="NZ_JAUSTI010000001.1"/>
</dbReference>
<keyword evidence="2" id="KW-1185">Reference proteome</keyword>
<accession>A0ABT9W6A0</accession>
<comment type="caution">
    <text evidence="1">The sequence shown here is derived from an EMBL/GenBank/DDBJ whole genome shotgun (WGS) entry which is preliminary data.</text>
</comment>
<evidence type="ECO:0000313" key="2">
    <source>
        <dbReference type="Proteomes" id="UP001233836"/>
    </source>
</evidence>
<proteinExistence type="predicted"/>
<gene>
    <name evidence="1" type="ORF">J2T19_000197</name>
</gene>
<dbReference type="Proteomes" id="UP001233836">
    <property type="component" value="Unassembled WGS sequence"/>
</dbReference>
<protein>
    <submittedName>
        <fullName evidence="1">Uncharacterized protein</fullName>
    </submittedName>
</protein>
<dbReference type="EMBL" id="JAUSTI010000001">
    <property type="protein sequence ID" value="MDQ0168760.1"/>
    <property type="molecule type" value="Genomic_DNA"/>
</dbReference>
<evidence type="ECO:0000313" key="1">
    <source>
        <dbReference type="EMBL" id="MDQ0168760.1"/>
    </source>
</evidence>